<comment type="subcellular location">
    <subcellularLocation>
        <location evidence="1">Cell inner membrane</location>
        <topology evidence="1">Peripheral membrane protein</topology>
        <orientation evidence="1">Cytoplasmic side</orientation>
    </subcellularLocation>
    <subcellularLocation>
        <location evidence="10">Cell membrane</location>
        <topology evidence="10">Peripheral membrane protein</topology>
        <orientation evidence="10">Cytoplasmic side</orientation>
    </subcellularLocation>
    <subcellularLocation>
        <location evidence="10">Cytoplasm</location>
    </subcellularLocation>
</comment>
<dbReference type="SUPFAM" id="SSF47364">
    <property type="entry name" value="Domain of the SRP/SRP receptor G-proteins"/>
    <property type="match status" value="1"/>
</dbReference>
<feature type="coiled-coil region" evidence="11">
    <location>
        <begin position="83"/>
        <end position="221"/>
    </location>
</feature>
<accession>A0A4R7LHT6</accession>
<dbReference type="InterPro" id="IPR036225">
    <property type="entry name" value="SRP/SRP_N"/>
</dbReference>
<keyword evidence="11" id="KW-0175">Coiled coil</keyword>
<comment type="catalytic activity">
    <reaction evidence="9 10">
        <text>GTP + H2O = GDP + phosphate + H(+)</text>
        <dbReference type="Rhea" id="RHEA:19669"/>
        <dbReference type="ChEBI" id="CHEBI:15377"/>
        <dbReference type="ChEBI" id="CHEBI:15378"/>
        <dbReference type="ChEBI" id="CHEBI:37565"/>
        <dbReference type="ChEBI" id="CHEBI:43474"/>
        <dbReference type="ChEBI" id="CHEBI:58189"/>
        <dbReference type="EC" id="3.6.5.4"/>
    </reaction>
</comment>
<organism evidence="15 16">
    <name type="scientific">Litoreibacter halocynthiae</name>
    <dbReference type="NCBI Taxonomy" id="1242689"/>
    <lineage>
        <taxon>Bacteria</taxon>
        <taxon>Pseudomonadati</taxon>
        <taxon>Pseudomonadota</taxon>
        <taxon>Alphaproteobacteria</taxon>
        <taxon>Rhodobacterales</taxon>
        <taxon>Roseobacteraceae</taxon>
        <taxon>Litoreibacter</taxon>
    </lineage>
</organism>
<feature type="binding site" evidence="10">
    <location>
        <begin position="337"/>
        <end position="344"/>
    </location>
    <ligand>
        <name>GTP</name>
        <dbReference type="ChEBI" id="CHEBI:37565"/>
    </ligand>
</feature>
<protein>
    <recommendedName>
        <fullName evidence="10">Signal recognition particle receptor FtsY</fullName>
        <shortName evidence="10">SRP receptor</shortName>
        <ecNumber evidence="10">3.6.5.4</ecNumber>
    </recommendedName>
</protein>
<dbReference type="SMART" id="SM00962">
    <property type="entry name" value="SRP54"/>
    <property type="match status" value="1"/>
</dbReference>
<keyword evidence="7 10" id="KW-0472">Membrane</keyword>
<keyword evidence="6 10" id="KW-0342">GTP-binding</keyword>
<dbReference type="CDD" id="cd17874">
    <property type="entry name" value="FtsY"/>
    <property type="match status" value="1"/>
</dbReference>
<keyword evidence="8 10" id="KW-0675">Receptor</keyword>
<dbReference type="FunFam" id="3.40.50.300:FF:000053">
    <property type="entry name" value="Signal recognition particle receptor FtsY"/>
    <property type="match status" value="1"/>
</dbReference>
<evidence type="ECO:0000256" key="11">
    <source>
        <dbReference type="SAM" id="Coils"/>
    </source>
</evidence>
<dbReference type="AlphaFoldDB" id="A0A4R7LHT6"/>
<dbReference type="GO" id="GO:0005737">
    <property type="term" value="C:cytoplasm"/>
    <property type="evidence" value="ECO:0007669"/>
    <property type="project" value="UniProtKB-SubCell"/>
</dbReference>
<dbReference type="Pfam" id="PF02881">
    <property type="entry name" value="SRP54_N"/>
    <property type="match status" value="1"/>
</dbReference>
<comment type="function">
    <text evidence="10">Involved in targeting and insertion of nascent membrane proteins into the cytoplasmic membrane. Acts as a receptor for the complex formed by the signal recognition particle (SRP) and the ribosome-nascent chain (RNC). Interaction with SRP-RNC leads to the transfer of the RNC complex to the Sec translocase for insertion into the membrane, the hydrolysis of GTP by both Ffh and FtsY, and the dissociation of the SRP-FtsY complex into the individual components.</text>
</comment>
<dbReference type="Gene3D" id="3.40.50.300">
    <property type="entry name" value="P-loop containing nucleotide triphosphate hydrolases"/>
    <property type="match status" value="1"/>
</dbReference>
<evidence type="ECO:0000313" key="15">
    <source>
        <dbReference type="EMBL" id="TDT74809.1"/>
    </source>
</evidence>
<evidence type="ECO:0000259" key="12">
    <source>
        <dbReference type="SMART" id="SM00382"/>
    </source>
</evidence>
<feature type="binding site" evidence="10">
    <location>
        <begin position="419"/>
        <end position="423"/>
    </location>
    <ligand>
        <name>GTP</name>
        <dbReference type="ChEBI" id="CHEBI:37565"/>
    </ligand>
</feature>
<keyword evidence="2 10" id="KW-1003">Cell membrane</keyword>
<evidence type="ECO:0000256" key="8">
    <source>
        <dbReference type="ARBA" id="ARBA00023170"/>
    </source>
</evidence>
<dbReference type="InterPro" id="IPR027417">
    <property type="entry name" value="P-loop_NTPase"/>
</dbReference>
<dbReference type="HAMAP" id="MF_00920">
    <property type="entry name" value="FtsY"/>
    <property type="match status" value="1"/>
</dbReference>
<evidence type="ECO:0000256" key="5">
    <source>
        <dbReference type="ARBA" id="ARBA00022801"/>
    </source>
</evidence>
<feature type="domain" description="AAA+ ATPase" evidence="12">
    <location>
        <begin position="329"/>
        <end position="481"/>
    </location>
</feature>
<dbReference type="SUPFAM" id="SSF52540">
    <property type="entry name" value="P-loop containing nucleoside triphosphate hydrolases"/>
    <property type="match status" value="1"/>
</dbReference>
<comment type="caution">
    <text evidence="15">The sequence shown here is derived from an EMBL/GenBank/DDBJ whole genome shotgun (WGS) entry which is preliminary data.</text>
</comment>
<keyword evidence="4 10" id="KW-0547">Nucleotide-binding</keyword>
<dbReference type="GO" id="GO:0006614">
    <property type="term" value="P:SRP-dependent cotranslational protein targeting to membrane"/>
    <property type="evidence" value="ECO:0007669"/>
    <property type="project" value="InterPro"/>
</dbReference>
<evidence type="ECO:0000256" key="1">
    <source>
        <dbReference type="ARBA" id="ARBA00004515"/>
    </source>
</evidence>
<dbReference type="InterPro" id="IPR000897">
    <property type="entry name" value="SRP54_GTPase_dom"/>
</dbReference>
<sequence>MSFFKKLKSKLFKSSSKLEEGLDAIVGDGGVEEELEDTQPVAEPVDNSAEIEAARQVEEARIAEAAAQAARDAEAAEAKRVAEAEAEKRAAVALAEAEAARKAEAEAEADALAAQKAANARAAQAAADAQLEDARAREAARLAAEAAEAEAVENARKLKEAEAKLEEQRALAAAQAAEADRRAQAATEKAAEDAKAAEEAAAQAARDLETAKANVASALDAPDAAAALAEPSQSDAPAKKPGLFGRLLGRKDQKTVIRRELDDDMLEALEELLIASDMGVDTALRVTANMAEGRFGKKLSTQEIKELLAAEISKIMEPVAKPMPIYPKRPQVVLVVGVNGSGKTTTIGKLALQFSNAGKKVVIAAGDTFRAAAVEQLQVWGGRAGVPVLTAPEGSDPASLVYDAMTKAEADGADLLMIDTAGRLQNRADLMEELAKIVRVIRKKDDTAPHNTLLVLDATTGQNALNQVDVFRQISDVSGLVMTKLDGTAKGGVLVALADKFGLPIHAIGVGEQIDDLAPFDPEEFAQALTGAATE</sequence>
<dbReference type="PANTHER" id="PTHR43134:SF1">
    <property type="entry name" value="SIGNAL RECOGNITION PARTICLE RECEPTOR SUBUNIT ALPHA"/>
    <property type="match status" value="1"/>
</dbReference>
<dbReference type="SMART" id="SM00382">
    <property type="entry name" value="AAA"/>
    <property type="match status" value="1"/>
</dbReference>
<dbReference type="GO" id="GO:0005525">
    <property type="term" value="F:GTP binding"/>
    <property type="evidence" value="ECO:0007669"/>
    <property type="project" value="UniProtKB-UniRule"/>
</dbReference>
<proteinExistence type="inferred from homology"/>
<keyword evidence="3 10" id="KW-0963">Cytoplasm</keyword>
<evidence type="ECO:0000259" key="13">
    <source>
        <dbReference type="SMART" id="SM00962"/>
    </source>
</evidence>
<evidence type="ECO:0000256" key="7">
    <source>
        <dbReference type="ARBA" id="ARBA00023136"/>
    </source>
</evidence>
<evidence type="ECO:0000256" key="10">
    <source>
        <dbReference type="HAMAP-Rule" id="MF_00920"/>
    </source>
</evidence>
<evidence type="ECO:0000256" key="3">
    <source>
        <dbReference type="ARBA" id="ARBA00022490"/>
    </source>
</evidence>
<evidence type="ECO:0000256" key="9">
    <source>
        <dbReference type="ARBA" id="ARBA00048027"/>
    </source>
</evidence>
<evidence type="ECO:0000256" key="6">
    <source>
        <dbReference type="ARBA" id="ARBA00023134"/>
    </source>
</evidence>
<feature type="binding site" evidence="10">
    <location>
        <begin position="483"/>
        <end position="486"/>
    </location>
    <ligand>
        <name>GTP</name>
        <dbReference type="ChEBI" id="CHEBI:37565"/>
    </ligand>
</feature>
<dbReference type="EMBL" id="SOBH01000002">
    <property type="protein sequence ID" value="TDT74809.1"/>
    <property type="molecule type" value="Genomic_DNA"/>
</dbReference>
<feature type="domain" description="SRP54-type proteins GTP-binding" evidence="13">
    <location>
        <begin position="330"/>
        <end position="531"/>
    </location>
</feature>
<name>A0A4R7LHT6_9RHOB</name>
<dbReference type="InterPro" id="IPR042101">
    <property type="entry name" value="SRP54_N_sf"/>
</dbReference>
<dbReference type="Pfam" id="PF00448">
    <property type="entry name" value="SRP54"/>
    <property type="match status" value="1"/>
</dbReference>
<dbReference type="RefSeq" id="WP_211342416.1">
    <property type="nucleotide sequence ID" value="NZ_SOBH01000002.1"/>
</dbReference>
<dbReference type="GO" id="GO:0005047">
    <property type="term" value="F:signal recognition particle binding"/>
    <property type="evidence" value="ECO:0007669"/>
    <property type="project" value="TreeGrafter"/>
</dbReference>
<dbReference type="InterPro" id="IPR003593">
    <property type="entry name" value="AAA+_ATPase"/>
</dbReference>
<evidence type="ECO:0000256" key="2">
    <source>
        <dbReference type="ARBA" id="ARBA00022475"/>
    </source>
</evidence>
<dbReference type="SMART" id="SM00963">
    <property type="entry name" value="SRP54_N"/>
    <property type="match status" value="1"/>
</dbReference>
<gene>
    <name evidence="10" type="primary">ftsY</name>
    <name evidence="15" type="ORF">BDE40_1526</name>
</gene>
<keyword evidence="16" id="KW-1185">Reference proteome</keyword>
<comment type="subunit">
    <text evidence="10">Part of the signal recognition particle protein translocation system, which is composed of SRP and FtsY. SRP is a ribonucleoprotein composed of Ffh and a 4.5S RNA molecule.</text>
</comment>
<dbReference type="EC" id="3.6.5.4" evidence="10"/>
<dbReference type="Proteomes" id="UP000294563">
    <property type="component" value="Unassembled WGS sequence"/>
</dbReference>
<dbReference type="InterPro" id="IPR013822">
    <property type="entry name" value="Signal_recog_particl_SRP54_hlx"/>
</dbReference>
<evidence type="ECO:0000256" key="4">
    <source>
        <dbReference type="ARBA" id="ARBA00022741"/>
    </source>
</evidence>
<dbReference type="GO" id="GO:0005886">
    <property type="term" value="C:plasma membrane"/>
    <property type="evidence" value="ECO:0007669"/>
    <property type="project" value="UniProtKB-SubCell"/>
</dbReference>
<reference evidence="15 16" key="1">
    <citation type="submission" date="2019-03" db="EMBL/GenBank/DDBJ databases">
        <title>Genomic Encyclopedia of Archaeal and Bacterial Type Strains, Phase II (KMG-II): from individual species to whole genera.</title>
        <authorList>
            <person name="Goeker M."/>
        </authorList>
    </citation>
    <scope>NUCLEOTIDE SEQUENCE [LARGE SCALE GENOMIC DNA]</scope>
    <source>
        <strain evidence="15 16">DSM 29467</strain>
    </source>
</reference>
<dbReference type="NCBIfam" id="TIGR00064">
    <property type="entry name" value="ftsY"/>
    <property type="match status" value="1"/>
</dbReference>
<dbReference type="PANTHER" id="PTHR43134">
    <property type="entry name" value="SIGNAL RECOGNITION PARTICLE RECEPTOR SUBUNIT ALPHA"/>
    <property type="match status" value="1"/>
</dbReference>
<evidence type="ECO:0000259" key="14">
    <source>
        <dbReference type="SMART" id="SM00963"/>
    </source>
</evidence>
<comment type="similarity">
    <text evidence="10">Belongs to the GTP-binding SRP family. FtsY subfamily.</text>
</comment>
<feature type="domain" description="Signal recognition particle SRP54 helical bundle" evidence="14">
    <location>
        <begin position="243"/>
        <end position="316"/>
    </location>
</feature>
<dbReference type="InterPro" id="IPR004390">
    <property type="entry name" value="SR_rcpt_FtsY"/>
</dbReference>
<dbReference type="GO" id="GO:0003924">
    <property type="term" value="F:GTPase activity"/>
    <property type="evidence" value="ECO:0007669"/>
    <property type="project" value="UniProtKB-UniRule"/>
</dbReference>
<evidence type="ECO:0000313" key="16">
    <source>
        <dbReference type="Proteomes" id="UP000294563"/>
    </source>
</evidence>
<keyword evidence="5 10" id="KW-0378">Hydrolase</keyword>
<dbReference type="Gene3D" id="1.20.120.140">
    <property type="entry name" value="Signal recognition particle SRP54, nucleotide-binding domain"/>
    <property type="match status" value="1"/>
</dbReference>